<evidence type="ECO:0000313" key="2">
    <source>
        <dbReference type="Proteomes" id="UP001239111"/>
    </source>
</evidence>
<dbReference type="EMBL" id="CM056743">
    <property type="protein sequence ID" value="KAJ8668809.1"/>
    <property type="molecule type" value="Genomic_DNA"/>
</dbReference>
<protein>
    <submittedName>
        <fullName evidence="1">Uncharacterized protein</fullName>
    </submittedName>
</protein>
<name>A0ACC2NEP5_9HYME</name>
<dbReference type="Proteomes" id="UP001239111">
    <property type="component" value="Chromosome 3"/>
</dbReference>
<organism evidence="1 2">
    <name type="scientific">Eretmocerus hayati</name>
    <dbReference type="NCBI Taxonomy" id="131215"/>
    <lineage>
        <taxon>Eukaryota</taxon>
        <taxon>Metazoa</taxon>
        <taxon>Ecdysozoa</taxon>
        <taxon>Arthropoda</taxon>
        <taxon>Hexapoda</taxon>
        <taxon>Insecta</taxon>
        <taxon>Pterygota</taxon>
        <taxon>Neoptera</taxon>
        <taxon>Endopterygota</taxon>
        <taxon>Hymenoptera</taxon>
        <taxon>Apocrita</taxon>
        <taxon>Proctotrupomorpha</taxon>
        <taxon>Chalcidoidea</taxon>
        <taxon>Aphelinidae</taxon>
        <taxon>Aphelininae</taxon>
        <taxon>Eretmocerus</taxon>
    </lineage>
</organism>
<evidence type="ECO:0000313" key="1">
    <source>
        <dbReference type="EMBL" id="KAJ8668809.1"/>
    </source>
</evidence>
<proteinExistence type="predicted"/>
<keyword evidence="2" id="KW-1185">Reference proteome</keyword>
<reference evidence="1" key="1">
    <citation type="submission" date="2023-04" db="EMBL/GenBank/DDBJ databases">
        <title>A chromosome-level genome assembly of the parasitoid wasp Eretmocerus hayati.</title>
        <authorList>
            <person name="Zhong Y."/>
            <person name="Liu S."/>
            <person name="Liu Y."/>
        </authorList>
    </citation>
    <scope>NUCLEOTIDE SEQUENCE</scope>
    <source>
        <strain evidence="1">ZJU_SS_LIU_2023</strain>
    </source>
</reference>
<sequence length="292" mass="33563">MKIAAEIVLYSAKVVIQFSGVPRQFDVLVKLPPDGKYDGPGFDSILNEEMLWNKGTPHYGKDFFPKIHLADLGKYGRPVIVVEDFRKSGYARVLDRKLNLQEARCIADFIGRFHKRGMELKDKQFTVFREFYSKFQETVFTESNFQNICDKMAKSSQSDDSTTLKQRLQEHISKLQKSESQDHGQLDTICQGRVGRGNFWFKEPTGTGDKLEVRIFDWGQARRGSGCFDLYCLLRDIESEHRTQVIEAYIDALGLTSSLKESQLRDDLAENELIYALLVIDEQEKALELLKV</sequence>
<gene>
    <name evidence="1" type="ORF">QAD02_000068</name>
</gene>
<comment type="caution">
    <text evidence="1">The sequence shown here is derived from an EMBL/GenBank/DDBJ whole genome shotgun (WGS) entry which is preliminary data.</text>
</comment>
<accession>A0ACC2NEP5</accession>